<sequence length="136" mass="15258">MDAPSQNITLLPDGTVNFLPVRLNRQPIIVLGLTADEMFATAAISAVVGILLGIPMAFLFKAFAMLPTMLLLCIAVGVFTGGRLLRRLKRGRPETWLYREMQWRLVNRFPSLTTWLGGKELINRSGLWSHRRGHSL</sequence>
<organism evidence="2 3">
    <name type="scientific">Pseudomonas luteola</name>
    <dbReference type="NCBI Taxonomy" id="47886"/>
    <lineage>
        <taxon>Bacteria</taxon>
        <taxon>Pseudomonadati</taxon>
        <taxon>Pseudomonadota</taxon>
        <taxon>Gammaproteobacteria</taxon>
        <taxon>Pseudomonadales</taxon>
        <taxon>Pseudomonadaceae</taxon>
        <taxon>Pseudomonas</taxon>
    </lineage>
</organism>
<evidence type="ECO:0000313" key="2">
    <source>
        <dbReference type="EMBL" id="SPZ02568.1"/>
    </source>
</evidence>
<keyword evidence="1" id="KW-0812">Transmembrane</keyword>
<dbReference type="Pfam" id="PF11990">
    <property type="entry name" value="DUF3487"/>
    <property type="match status" value="1"/>
</dbReference>
<gene>
    <name evidence="2" type="ORF">NCTC11842_00690</name>
</gene>
<dbReference type="AlphaFoldDB" id="A0A2X2C5I4"/>
<keyword evidence="1" id="KW-0472">Membrane</keyword>
<feature type="transmembrane region" description="Helical" evidence="1">
    <location>
        <begin position="28"/>
        <end position="52"/>
    </location>
</feature>
<dbReference type="Proteomes" id="UP000250443">
    <property type="component" value="Unassembled WGS sequence"/>
</dbReference>
<protein>
    <submittedName>
        <fullName evidence="2">Conjugative transfer region protein</fullName>
    </submittedName>
</protein>
<name>A0A2X2C5I4_PSELU</name>
<dbReference type="EMBL" id="UAUF01000007">
    <property type="protein sequence ID" value="SPZ02568.1"/>
    <property type="molecule type" value="Genomic_DNA"/>
</dbReference>
<dbReference type="InterPro" id="IPR021877">
    <property type="entry name" value="DUF3487"/>
</dbReference>
<dbReference type="RefSeq" id="WP_112297584.1">
    <property type="nucleotide sequence ID" value="NZ_UAUF01000007.1"/>
</dbReference>
<keyword evidence="1" id="KW-1133">Transmembrane helix</keyword>
<reference evidence="2 3" key="1">
    <citation type="submission" date="2018-06" db="EMBL/GenBank/DDBJ databases">
        <authorList>
            <consortium name="Pathogen Informatics"/>
            <person name="Doyle S."/>
        </authorList>
    </citation>
    <scope>NUCLEOTIDE SEQUENCE [LARGE SCALE GENOMIC DNA]</scope>
    <source>
        <strain evidence="2 3">NCTC11842</strain>
    </source>
</reference>
<proteinExistence type="predicted"/>
<evidence type="ECO:0000313" key="3">
    <source>
        <dbReference type="Proteomes" id="UP000250443"/>
    </source>
</evidence>
<feature type="transmembrane region" description="Helical" evidence="1">
    <location>
        <begin position="58"/>
        <end position="82"/>
    </location>
</feature>
<accession>A0A2X2C5I4</accession>
<dbReference type="NCBIfam" id="TIGR03750">
    <property type="entry name" value="conj_TIGR03750"/>
    <property type="match status" value="1"/>
</dbReference>
<evidence type="ECO:0000256" key="1">
    <source>
        <dbReference type="SAM" id="Phobius"/>
    </source>
</evidence>